<keyword evidence="3 11" id="KW-0812">Transmembrane</keyword>
<sequence>MEQYATEEQQVEAIKKFWKDNGIAIVVGAVIGLGGLWGWRYYSDSQLAAKEEASAAYQKVVEAQADMQSTDQLKTFIENNTDTGYAIIAGLVAAQKAVDLDNFSEAEKHLQQVANEAEDKQLAAVASTRLARVQLELGKTEDALASLEKVTLASFASQVDEIKGDIFARQGDVKKAREAYTRALAASENSPLIKVKLDNLAAVDQAE</sequence>
<dbReference type="Pfam" id="PF09976">
    <property type="entry name" value="TPR_21"/>
    <property type="match status" value="1"/>
</dbReference>
<dbReference type="InterPro" id="IPR011990">
    <property type="entry name" value="TPR-like_helical_dom_sf"/>
</dbReference>
<feature type="coiled-coil region" evidence="10">
    <location>
        <begin position="100"/>
        <end position="150"/>
    </location>
</feature>
<evidence type="ECO:0000313" key="14">
    <source>
        <dbReference type="Proteomes" id="UP001142810"/>
    </source>
</evidence>
<gene>
    <name evidence="13" type="ORF">OPS25_02245</name>
</gene>
<organism evidence="13 14">
    <name type="scientific">Alteromonas aquimaris</name>
    <dbReference type="NCBI Taxonomy" id="2998417"/>
    <lineage>
        <taxon>Bacteria</taxon>
        <taxon>Pseudomonadati</taxon>
        <taxon>Pseudomonadota</taxon>
        <taxon>Gammaproteobacteria</taxon>
        <taxon>Alteromonadales</taxon>
        <taxon>Alteromonadaceae</taxon>
        <taxon>Alteromonas/Salinimonas group</taxon>
        <taxon>Alteromonas</taxon>
    </lineage>
</organism>
<name>A0ABT3P497_9ALTE</name>
<comment type="subcellular location">
    <subcellularLocation>
        <location evidence="1">Cell membrane</location>
        <topology evidence="1">Single-pass type II membrane protein</topology>
    </subcellularLocation>
</comment>
<dbReference type="InterPro" id="IPR019734">
    <property type="entry name" value="TPR_rpt"/>
</dbReference>
<dbReference type="PROSITE" id="PS50005">
    <property type="entry name" value="TPR"/>
    <property type="match status" value="1"/>
</dbReference>
<dbReference type="Gene3D" id="1.25.40.10">
    <property type="entry name" value="Tetratricopeptide repeat domain"/>
    <property type="match status" value="1"/>
</dbReference>
<dbReference type="PANTHER" id="PTHR38035:SF1">
    <property type="entry name" value="ANCILLARY SECYEG TRANSLOCON SUBUNIT"/>
    <property type="match status" value="1"/>
</dbReference>
<reference evidence="13" key="1">
    <citation type="submission" date="2022-11" db="EMBL/GenBank/DDBJ databases">
        <title>Alteromonas sp. nov., isolated from sea water of the Qingdao.</title>
        <authorList>
            <person name="Wang Q."/>
        </authorList>
    </citation>
    <scope>NUCLEOTIDE SEQUENCE</scope>
    <source>
        <strain evidence="13">ASW11-7</strain>
    </source>
</reference>
<feature type="repeat" description="TPR" evidence="9">
    <location>
        <begin position="157"/>
        <end position="190"/>
    </location>
</feature>
<proteinExistence type="inferred from homology"/>
<keyword evidence="4 11" id="KW-1133">Transmembrane helix</keyword>
<evidence type="ECO:0000256" key="3">
    <source>
        <dbReference type="ARBA" id="ARBA00022692"/>
    </source>
</evidence>
<evidence type="ECO:0000256" key="11">
    <source>
        <dbReference type="SAM" id="Phobius"/>
    </source>
</evidence>
<keyword evidence="2" id="KW-1003">Cell membrane</keyword>
<evidence type="ECO:0000256" key="5">
    <source>
        <dbReference type="ARBA" id="ARBA00023136"/>
    </source>
</evidence>
<evidence type="ECO:0000256" key="7">
    <source>
        <dbReference type="ARBA" id="ARBA00024197"/>
    </source>
</evidence>
<feature type="transmembrane region" description="Helical" evidence="11">
    <location>
        <begin position="21"/>
        <end position="42"/>
    </location>
</feature>
<keyword evidence="6" id="KW-0143">Chaperone</keyword>
<keyword evidence="14" id="KW-1185">Reference proteome</keyword>
<dbReference type="EMBL" id="JAPFRD010000002">
    <property type="protein sequence ID" value="MCW8107325.1"/>
    <property type="molecule type" value="Genomic_DNA"/>
</dbReference>
<evidence type="ECO:0000256" key="2">
    <source>
        <dbReference type="ARBA" id="ARBA00022475"/>
    </source>
</evidence>
<keyword evidence="9" id="KW-0802">TPR repeat</keyword>
<dbReference type="PANTHER" id="PTHR38035">
    <property type="entry name" value="UPF0070 PROTEIN YFGM"/>
    <property type="match status" value="1"/>
</dbReference>
<evidence type="ECO:0000256" key="4">
    <source>
        <dbReference type="ARBA" id="ARBA00022989"/>
    </source>
</evidence>
<comment type="similarity">
    <text evidence="7">Belongs to the YfgM family.</text>
</comment>
<dbReference type="SUPFAM" id="SSF48452">
    <property type="entry name" value="TPR-like"/>
    <property type="match status" value="1"/>
</dbReference>
<evidence type="ECO:0000256" key="1">
    <source>
        <dbReference type="ARBA" id="ARBA00004401"/>
    </source>
</evidence>
<evidence type="ECO:0000256" key="10">
    <source>
        <dbReference type="SAM" id="Coils"/>
    </source>
</evidence>
<keyword evidence="10" id="KW-0175">Coiled coil</keyword>
<dbReference type="RefSeq" id="WP_265616021.1">
    <property type="nucleotide sequence ID" value="NZ_JAPFRD010000002.1"/>
</dbReference>
<protein>
    <recommendedName>
        <fullName evidence="8">Ancillary SecYEG translocon subunit</fullName>
    </recommendedName>
</protein>
<dbReference type="InterPro" id="IPR026039">
    <property type="entry name" value="YfgM"/>
</dbReference>
<evidence type="ECO:0000259" key="12">
    <source>
        <dbReference type="Pfam" id="PF09976"/>
    </source>
</evidence>
<comment type="caution">
    <text evidence="13">The sequence shown here is derived from an EMBL/GenBank/DDBJ whole genome shotgun (WGS) entry which is preliminary data.</text>
</comment>
<keyword evidence="5 11" id="KW-0472">Membrane</keyword>
<evidence type="ECO:0000256" key="6">
    <source>
        <dbReference type="ARBA" id="ARBA00023186"/>
    </source>
</evidence>
<evidence type="ECO:0000313" key="13">
    <source>
        <dbReference type="EMBL" id="MCW8107325.1"/>
    </source>
</evidence>
<dbReference type="Proteomes" id="UP001142810">
    <property type="component" value="Unassembled WGS sequence"/>
</dbReference>
<feature type="domain" description="Ancillary SecYEG translocon subunit/Cell division coordinator CpoB TPR" evidence="12">
    <location>
        <begin position="15"/>
        <end position="201"/>
    </location>
</feature>
<accession>A0ABT3P497</accession>
<evidence type="ECO:0000256" key="9">
    <source>
        <dbReference type="PROSITE-ProRule" id="PRU00339"/>
    </source>
</evidence>
<evidence type="ECO:0000256" key="8">
    <source>
        <dbReference type="ARBA" id="ARBA00024235"/>
    </source>
</evidence>
<dbReference type="PIRSF" id="PIRSF006170">
    <property type="entry name" value="YfgM"/>
    <property type="match status" value="1"/>
</dbReference>
<dbReference type="InterPro" id="IPR018704">
    <property type="entry name" value="SecYEG/CpoB_TPR"/>
</dbReference>